<evidence type="ECO:0000256" key="1">
    <source>
        <dbReference type="ARBA" id="ARBA00006739"/>
    </source>
</evidence>
<evidence type="ECO:0000259" key="5">
    <source>
        <dbReference type="Pfam" id="PF13439"/>
    </source>
</evidence>
<feature type="domain" description="Glycosyltransferase subfamily 4-like N-terminal" evidence="5">
    <location>
        <begin position="277"/>
        <end position="431"/>
    </location>
</feature>
<evidence type="ECO:0000313" key="7">
    <source>
        <dbReference type="Proteomes" id="UP000472521"/>
    </source>
</evidence>
<protein>
    <submittedName>
        <fullName evidence="6">Glycosyltransferase</fullName>
    </submittedName>
</protein>
<dbReference type="EMBL" id="SWND01000005">
    <property type="protein sequence ID" value="NFF01980.1"/>
    <property type="molecule type" value="Genomic_DNA"/>
</dbReference>
<evidence type="ECO:0000256" key="3">
    <source>
        <dbReference type="ARBA" id="ARBA00022679"/>
    </source>
</evidence>
<dbReference type="Gene3D" id="3.40.50.2000">
    <property type="entry name" value="Glycogen Phosphorylase B"/>
    <property type="match status" value="2"/>
</dbReference>
<comment type="similarity">
    <text evidence="1">Belongs to the glycosyltransferase 2 family.</text>
</comment>
<evidence type="ECO:0000313" key="6">
    <source>
        <dbReference type="EMBL" id="NFF01980.1"/>
    </source>
</evidence>
<dbReference type="SUPFAM" id="SSF53756">
    <property type="entry name" value="UDP-Glycosyltransferase/glycogen phosphorylase"/>
    <property type="match status" value="1"/>
</dbReference>
<evidence type="ECO:0000259" key="4">
    <source>
        <dbReference type="Pfam" id="PF00535"/>
    </source>
</evidence>
<dbReference type="PANTHER" id="PTHR43685:SF5">
    <property type="entry name" value="GLYCOSYLTRANSFERASE EPSE-RELATED"/>
    <property type="match status" value="1"/>
</dbReference>
<evidence type="ECO:0000256" key="2">
    <source>
        <dbReference type="ARBA" id="ARBA00022676"/>
    </source>
</evidence>
<name>A0A6B4JY85_CLOBO</name>
<keyword evidence="3 6" id="KW-0808">Transferase</keyword>
<dbReference type="InterPro" id="IPR050834">
    <property type="entry name" value="Glycosyltransf_2"/>
</dbReference>
<feature type="domain" description="Glycosyltransferase 2-like" evidence="4">
    <location>
        <begin position="6"/>
        <end position="171"/>
    </location>
</feature>
<comment type="caution">
    <text evidence="6">The sequence shown here is derived from an EMBL/GenBank/DDBJ whole genome shotgun (WGS) entry which is preliminary data.</text>
</comment>
<reference evidence="6 7" key="1">
    <citation type="submission" date="2019-04" db="EMBL/GenBank/DDBJ databases">
        <title>Genome sequencing of Clostridium botulinum Groups I-IV and Clostridium butyricum.</title>
        <authorList>
            <person name="Brunt J."/>
            <person name="Van Vliet A.H.M."/>
            <person name="Stringer S.C."/>
            <person name="Carter A.T."/>
            <person name="Peck M.W."/>
        </authorList>
    </citation>
    <scope>NUCLEOTIDE SEQUENCE [LARGE SCALE GENOMIC DNA]</scope>
    <source>
        <strain evidence="6 7">IFR 18/054</strain>
    </source>
</reference>
<dbReference type="Pfam" id="PF13439">
    <property type="entry name" value="Glyco_transf_4"/>
    <property type="match status" value="1"/>
</dbReference>
<dbReference type="InterPro" id="IPR001173">
    <property type="entry name" value="Glyco_trans_2-like"/>
</dbReference>
<dbReference type="Gene3D" id="3.90.550.10">
    <property type="entry name" value="Spore Coat Polysaccharide Biosynthesis Protein SpsA, Chain A"/>
    <property type="match status" value="1"/>
</dbReference>
<dbReference type="CDD" id="cd03819">
    <property type="entry name" value="GT4_WavL-like"/>
    <property type="match status" value="1"/>
</dbReference>
<organism evidence="6 7">
    <name type="scientific">Clostridium botulinum</name>
    <dbReference type="NCBI Taxonomy" id="1491"/>
    <lineage>
        <taxon>Bacteria</taxon>
        <taxon>Bacillati</taxon>
        <taxon>Bacillota</taxon>
        <taxon>Clostridia</taxon>
        <taxon>Eubacteriales</taxon>
        <taxon>Clostridiaceae</taxon>
        <taxon>Clostridium</taxon>
    </lineage>
</organism>
<keyword evidence="2" id="KW-0328">Glycosyltransferase</keyword>
<dbReference type="Proteomes" id="UP000472521">
    <property type="component" value="Unassembled WGS sequence"/>
</dbReference>
<proteinExistence type="inferred from homology"/>
<dbReference type="Pfam" id="PF13692">
    <property type="entry name" value="Glyco_trans_1_4"/>
    <property type="match status" value="1"/>
</dbReference>
<sequence length="874" mass="100335">MKPEISVIMPVYNCKQYIFESIKSICNQTFENWELIIINDNSIENIEEEIKKIQDDRIHYHAFVEHEGLFNSLKYGLQQAQGDFITFHDPDDISSPTRFNEQLNYLKSNDDLGMVSCLIRCFTNDTSYRNACTFIEKIQNAYISKEQIENAIINKFSPVIFPTIMMRRSLLSGIEFHKEENELEDYFQIFLYLLKQGRLEKVNSVLYYYRRHKNSYHIQNEKNYSETVQAQLSKSGIQNFIKYRELYKDLKKEQYIVSRSKKDSPLRILMLIDALNIGGTEMYVLELAKSLEKLGAHVVIGTSGGPLVEVFKHYGLKVVKIPFTSDYISNKNIMKLIKLTKKIIDEEKINLLHCHLFASMRLGNDIYRSYKIPYIVTLHGLFYPNDVLFESCINATKIIAVSKPIKKLIESKLGSRIRGEIMVLPNGIDMENFHPQHTVKDFKAQLGIPESSQIITYCSRLDWGKTFAAEAFIFACFTLMAKNKHLHAFVIGDGADKNLITHEVNILNKMLKRDAIHVVGAKFDVLPYYQNADIVVGTARVALEAMSCGKPVIAVGNHGYTGIINPRCMNEQWNMYFGDHDSIKKADPLTLEKDLNGLLQDTEACKSLGKWGRGWCEEKFDNRLVAKDIFNLYQEVLSEKEVKNTDKENMPNKIETDIQTKESPLLEKTSSIIIRIPDGIEFTPEISEVVFGSNNALARYCTHCTHCRFDITVPFTIILKDKKDSCKTLTVPDLLNIELNSSNYNNCIDKQDCESGALINLINKYGMRIENEIKNNPIIDENNQNIIFEITTKLYANFCDPDIFDLEAGIYGSSSPIIGEDNLLIKGTGKNEFKKNIADEDSTNMQHEPFYCYEDDKSDYNANSLMRGYPYSRP</sequence>
<dbReference type="CDD" id="cd00761">
    <property type="entry name" value="Glyco_tranf_GTA_type"/>
    <property type="match status" value="1"/>
</dbReference>
<dbReference type="Pfam" id="PF00535">
    <property type="entry name" value="Glycos_transf_2"/>
    <property type="match status" value="1"/>
</dbReference>
<gene>
    <name evidence="6" type="ORF">FCV25_09400</name>
</gene>
<dbReference type="InterPro" id="IPR029044">
    <property type="entry name" value="Nucleotide-diphossugar_trans"/>
</dbReference>
<dbReference type="SUPFAM" id="SSF53448">
    <property type="entry name" value="Nucleotide-diphospho-sugar transferases"/>
    <property type="match status" value="1"/>
</dbReference>
<dbReference type="PANTHER" id="PTHR43685">
    <property type="entry name" value="GLYCOSYLTRANSFERASE"/>
    <property type="match status" value="1"/>
</dbReference>
<dbReference type="InterPro" id="IPR028098">
    <property type="entry name" value="Glyco_trans_4-like_N"/>
</dbReference>
<accession>A0A6B4JY85</accession>
<dbReference type="GO" id="GO:0016757">
    <property type="term" value="F:glycosyltransferase activity"/>
    <property type="evidence" value="ECO:0007669"/>
    <property type="project" value="UniProtKB-KW"/>
</dbReference>
<dbReference type="AlphaFoldDB" id="A0A6B4JY85"/>